<feature type="compositionally biased region" description="Polar residues" evidence="1">
    <location>
        <begin position="1"/>
        <end position="13"/>
    </location>
</feature>
<feature type="region of interest" description="Disordered" evidence="1">
    <location>
        <begin position="246"/>
        <end position="301"/>
    </location>
</feature>
<reference evidence="2" key="1">
    <citation type="submission" date="2015-04" db="EMBL/GenBank/DDBJ databases">
        <title>The genome sequence of the plant pathogenic Rhizarian Plasmodiophora brassicae reveals insights in its biotrophic life cycle and the origin of chitin synthesis.</title>
        <authorList>
            <person name="Schwelm A."/>
            <person name="Fogelqvist J."/>
            <person name="Knaust A."/>
            <person name="Julke S."/>
            <person name="Lilja T."/>
            <person name="Dhandapani V."/>
            <person name="Bonilla-Rosso G."/>
            <person name="Karlsson M."/>
            <person name="Shevchenko A."/>
            <person name="Choi S.R."/>
            <person name="Kim H.G."/>
            <person name="Park J.Y."/>
            <person name="Lim Y.P."/>
            <person name="Ludwig-Muller J."/>
            <person name="Dixelius C."/>
        </authorList>
    </citation>
    <scope>NUCLEOTIDE SEQUENCE</scope>
    <source>
        <tissue evidence="2">Potato root galls</tissue>
    </source>
</reference>
<name>A0A0H5QEN7_9EUKA</name>
<accession>A0A0H5QEN7</accession>
<feature type="region of interest" description="Disordered" evidence="1">
    <location>
        <begin position="203"/>
        <end position="233"/>
    </location>
</feature>
<dbReference type="EMBL" id="HACM01000071">
    <property type="protein sequence ID" value="CRZ00513.1"/>
    <property type="molecule type" value="Transcribed_RNA"/>
</dbReference>
<sequence>PQIQIVRRSNGTSIEPEPVDDLDNDANLPAELQSESQKTTIRRRSRRKDGSNVYGKPVQIQEMSEIDHSKSGEHFRHVIDSQNQQDEGVRRKDGSYVYEKPVQSQGTSEMGDIYNSSGEHVRHSIDLRKQQDDEGDDVNNNDEKDAGKSYKIGDANQGQLKQNILPTSSANEEALVDYRSTEVPSVSVSHSEIWKVHTYVSQGSNADDVSDEQMDKTEPSNGTEPDCPGDFTRDIGVRYKKKKITVVFPNPGNPNNKAIEGSDRRNHGQKKKFPKKTGNPYRKSIKNMGDGSKRNTTAENIQQREKETNLWREVQKMTDGPWSNDGEDRDIECRMPQPNDQCDLSGRDEESKSSICRPRRLVQPQGETIVDDDRIDGDHVSNDDTMNRALCNSNQAEGSQPGDVSPPRHTGKTAHRRRRVDALLKQIAMIYESKDDCDVQRYRCDLPPLSLPQYIV</sequence>
<organism evidence="2">
    <name type="scientific">Spongospora subterranea</name>
    <dbReference type="NCBI Taxonomy" id="70186"/>
    <lineage>
        <taxon>Eukaryota</taxon>
        <taxon>Sar</taxon>
        <taxon>Rhizaria</taxon>
        <taxon>Endomyxa</taxon>
        <taxon>Phytomyxea</taxon>
        <taxon>Plasmodiophorida</taxon>
        <taxon>Plasmodiophoridae</taxon>
        <taxon>Spongospora</taxon>
    </lineage>
</organism>
<feature type="non-terminal residue" evidence="2">
    <location>
        <position position="1"/>
    </location>
</feature>
<protein>
    <submittedName>
        <fullName evidence="2">Uncharacterized protein</fullName>
    </submittedName>
</protein>
<feature type="region of interest" description="Disordered" evidence="1">
    <location>
        <begin position="1"/>
        <end position="159"/>
    </location>
</feature>
<feature type="region of interest" description="Disordered" evidence="1">
    <location>
        <begin position="317"/>
        <end position="355"/>
    </location>
</feature>
<evidence type="ECO:0000256" key="1">
    <source>
        <dbReference type="SAM" id="MobiDB-lite"/>
    </source>
</evidence>
<dbReference type="AlphaFoldDB" id="A0A0H5QEN7"/>
<feature type="compositionally biased region" description="Basic and acidic residues" evidence="1">
    <location>
        <begin position="65"/>
        <end position="79"/>
    </location>
</feature>
<feature type="non-terminal residue" evidence="2">
    <location>
        <position position="456"/>
    </location>
</feature>
<feature type="region of interest" description="Disordered" evidence="1">
    <location>
        <begin position="392"/>
        <end position="417"/>
    </location>
</feature>
<evidence type="ECO:0000313" key="2">
    <source>
        <dbReference type="EMBL" id="CRZ00513.1"/>
    </source>
</evidence>
<proteinExistence type="predicted"/>
<feature type="compositionally biased region" description="Basic and acidic residues" evidence="1">
    <location>
        <begin position="119"/>
        <end position="132"/>
    </location>
</feature>
<feature type="compositionally biased region" description="Polar residues" evidence="1">
    <location>
        <begin position="102"/>
        <end position="118"/>
    </location>
</feature>